<dbReference type="Proteomes" id="UP001470230">
    <property type="component" value="Unassembled WGS sequence"/>
</dbReference>
<gene>
    <name evidence="2" type="ORF">M9Y10_015865</name>
    <name evidence="3" type="ORF">M9Y10_015874</name>
    <name evidence="1" type="ORF">M9Y10_039788</name>
</gene>
<reference evidence="1 4" key="1">
    <citation type="submission" date="2024-04" db="EMBL/GenBank/DDBJ databases">
        <title>Tritrichomonas musculus Genome.</title>
        <authorList>
            <person name="Alves-Ferreira E."/>
            <person name="Grigg M."/>
            <person name="Lorenzi H."/>
            <person name="Galac M."/>
        </authorList>
    </citation>
    <scope>NUCLEOTIDE SEQUENCE [LARGE SCALE GENOMIC DNA]</scope>
    <source>
        <strain evidence="1 4">EAF2021</strain>
    </source>
</reference>
<organism evidence="1 4">
    <name type="scientific">Tritrichomonas musculus</name>
    <dbReference type="NCBI Taxonomy" id="1915356"/>
    <lineage>
        <taxon>Eukaryota</taxon>
        <taxon>Metamonada</taxon>
        <taxon>Parabasalia</taxon>
        <taxon>Tritrichomonadida</taxon>
        <taxon>Tritrichomonadidae</taxon>
        <taxon>Tritrichomonas</taxon>
    </lineage>
</organism>
<evidence type="ECO:0000313" key="2">
    <source>
        <dbReference type="EMBL" id="KAK8857460.1"/>
    </source>
</evidence>
<keyword evidence="4" id="KW-1185">Reference proteome</keyword>
<sequence length="86" mass="10446">MDYIDSDYDSDLDNLCIEVTEYAGHQFESDRYFFFPETNEMQQLRNGKFEIVPILTDMKLNKKFFNLRDVMNKWTHVYLDKLKGLY</sequence>
<evidence type="ECO:0000313" key="3">
    <source>
        <dbReference type="EMBL" id="KAK8857469.1"/>
    </source>
</evidence>
<protein>
    <submittedName>
        <fullName evidence="1">Uncharacterized protein</fullName>
    </submittedName>
</protein>
<evidence type="ECO:0000313" key="1">
    <source>
        <dbReference type="EMBL" id="KAK8833915.1"/>
    </source>
</evidence>
<accession>A0ABR2GL11</accession>
<dbReference type="EMBL" id="JAPFFF010000020">
    <property type="protein sequence ID" value="KAK8857460.1"/>
    <property type="molecule type" value="Genomic_DNA"/>
</dbReference>
<comment type="caution">
    <text evidence="1">The sequence shown here is derived from an EMBL/GenBank/DDBJ whole genome shotgun (WGS) entry which is preliminary data.</text>
</comment>
<name>A0ABR2GL11_9EUKA</name>
<dbReference type="EMBL" id="JAPFFF010000020">
    <property type="protein sequence ID" value="KAK8857469.1"/>
    <property type="molecule type" value="Genomic_DNA"/>
</dbReference>
<dbReference type="EMBL" id="JAPFFF010000597">
    <property type="protein sequence ID" value="KAK8833915.1"/>
    <property type="molecule type" value="Genomic_DNA"/>
</dbReference>
<evidence type="ECO:0000313" key="4">
    <source>
        <dbReference type="Proteomes" id="UP001470230"/>
    </source>
</evidence>
<proteinExistence type="predicted"/>